<dbReference type="Proteomes" id="UP000243797">
    <property type="component" value="Unassembled WGS sequence"/>
</dbReference>
<feature type="region of interest" description="Disordered" evidence="1">
    <location>
        <begin position="1"/>
        <end position="37"/>
    </location>
</feature>
<comment type="caution">
    <text evidence="2">The sequence shown here is derived from an EMBL/GenBank/DDBJ whole genome shotgun (WGS) entry which is preliminary data.</text>
</comment>
<evidence type="ECO:0000313" key="2">
    <source>
        <dbReference type="EMBL" id="PNS15023.1"/>
    </source>
</evidence>
<protein>
    <submittedName>
        <fullName evidence="2">Uncharacterized protein</fullName>
    </submittedName>
</protein>
<dbReference type="AlphaFoldDB" id="A0A2K1QJI9"/>
<sequence>MTSFATSPSGTNVEDRGLQLHAQQSDPDIQLKHPSSDTPVYVLSAPRDPGDQVFALHRGSKLDPVVAAIRFEGYFRGDLTLGDPNEGSPWGQWEQPSTKAYTAFSVHTSTGEHRFRWQRTGHSKRTGAIKLSGYHVWVLKEMTDASANAHADQLGDIATLSLEREADSGDSSLKDKLLKRGKEKADDYDPHRGTLHFYRRLHPGAQDAAIALLLALWHRDRSIKEKKPLDPHSTIKEPKTAKQMAGLAGGSMFAGVGTMGAFGGVGLASGAWDGGGGDCGGGGGGGC</sequence>
<gene>
    <name evidence="2" type="ORF">CAC42_2252</name>
</gene>
<proteinExistence type="predicted"/>
<reference evidence="2 3" key="1">
    <citation type="submission" date="2017-06" db="EMBL/GenBank/DDBJ databases">
        <title>Draft genome sequence of a variant of Elsinoe murrayae.</title>
        <authorList>
            <person name="Cheng Q."/>
        </authorList>
    </citation>
    <scope>NUCLEOTIDE SEQUENCE [LARGE SCALE GENOMIC DNA]</scope>
    <source>
        <strain evidence="2 3">CQ-2017a</strain>
    </source>
</reference>
<evidence type="ECO:0000256" key="1">
    <source>
        <dbReference type="SAM" id="MobiDB-lite"/>
    </source>
</evidence>
<organism evidence="2 3">
    <name type="scientific">Sphaceloma murrayae</name>
    <dbReference type="NCBI Taxonomy" id="2082308"/>
    <lineage>
        <taxon>Eukaryota</taxon>
        <taxon>Fungi</taxon>
        <taxon>Dikarya</taxon>
        <taxon>Ascomycota</taxon>
        <taxon>Pezizomycotina</taxon>
        <taxon>Dothideomycetes</taxon>
        <taxon>Dothideomycetidae</taxon>
        <taxon>Myriangiales</taxon>
        <taxon>Elsinoaceae</taxon>
        <taxon>Sphaceloma</taxon>
    </lineage>
</organism>
<keyword evidence="3" id="KW-1185">Reference proteome</keyword>
<dbReference type="EMBL" id="NKHZ01000081">
    <property type="protein sequence ID" value="PNS15023.1"/>
    <property type="molecule type" value="Genomic_DNA"/>
</dbReference>
<name>A0A2K1QJI9_9PEZI</name>
<dbReference type="OrthoDB" id="3939333at2759"/>
<dbReference type="InParanoid" id="A0A2K1QJI9"/>
<feature type="compositionally biased region" description="Polar residues" evidence="1">
    <location>
        <begin position="1"/>
        <end position="12"/>
    </location>
</feature>
<evidence type="ECO:0000313" key="3">
    <source>
        <dbReference type="Proteomes" id="UP000243797"/>
    </source>
</evidence>
<accession>A0A2K1QJI9</accession>